<reference evidence="1" key="1">
    <citation type="submission" date="2009-10" db="EMBL/GenBank/DDBJ databases">
        <title>Diversity of trophic interactions inside an arsenic-rich microbial ecosystem.</title>
        <authorList>
            <person name="Bertin P.N."/>
            <person name="Heinrich-Salmeron A."/>
            <person name="Pelletier E."/>
            <person name="Goulhen-Chollet F."/>
            <person name="Arsene-Ploetze F."/>
            <person name="Gallien S."/>
            <person name="Calteau A."/>
            <person name="Vallenet D."/>
            <person name="Casiot C."/>
            <person name="Chane-Woon-Ming B."/>
            <person name="Giloteaux L."/>
            <person name="Barakat M."/>
            <person name="Bonnefoy V."/>
            <person name="Bruneel O."/>
            <person name="Chandler M."/>
            <person name="Cleiss J."/>
            <person name="Duran R."/>
            <person name="Elbaz-Poulichet F."/>
            <person name="Fonknechten N."/>
            <person name="Lauga B."/>
            <person name="Mornico D."/>
            <person name="Ortet P."/>
            <person name="Schaeffer C."/>
            <person name="Siguier P."/>
            <person name="Alexander Thil Smith A."/>
            <person name="Van Dorsselaer A."/>
            <person name="Weissenbach J."/>
            <person name="Medigue C."/>
            <person name="Le Paslier D."/>
        </authorList>
    </citation>
    <scope>NUCLEOTIDE SEQUENCE</scope>
</reference>
<name>E6PXU3_9ZZZZ</name>
<sequence>MHSIDERLHATDLDTDVPLGFRGTNPKSLFLMLKREQCFRDTIHRLLLAPAAGLTVRQGRELEVNSSWITVISMSSSIALNGIR</sequence>
<comment type="caution">
    <text evidence="1">The sequence shown here is derived from an EMBL/GenBank/DDBJ whole genome shotgun (WGS) entry which is preliminary data.</text>
</comment>
<gene>
    <name evidence="1" type="ORF">CARN3_0700</name>
</gene>
<dbReference type="AlphaFoldDB" id="E6PXU3"/>
<proteinExistence type="predicted"/>
<accession>E6PXU3</accession>
<organism evidence="1">
    <name type="scientific">mine drainage metagenome</name>
    <dbReference type="NCBI Taxonomy" id="410659"/>
    <lineage>
        <taxon>unclassified sequences</taxon>
        <taxon>metagenomes</taxon>
        <taxon>ecological metagenomes</taxon>
    </lineage>
</organism>
<protein>
    <submittedName>
        <fullName evidence="1">Uncharacterized protein</fullName>
    </submittedName>
</protein>
<evidence type="ECO:0000313" key="1">
    <source>
        <dbReference type="EMBL" id="CBH99752.1"/>
    </source>
</evidence>
<dbReference type="EMBL" id="CABN01000048">
    <property type="protein sequence ID" value="CBH99752.1"/>
    <property type="molecule type" value="Genomic_DNA"/>
</dbReference>